<dbReference type="RefSeq" id="XP_033579297.1">
    <property type="nucleotide sequence ID" value="XM_033713830.1"/>
</dbReference>
<evidence type="ECO:0000313" key="4">
    <source>
        <dbReference type="RefSeq" id="XP_033579297.1"/>
    </source>
</evidence>
<accession>A0A6A6YVC4</accession>
<dbReference type="GeneID" id="54454723"/>
<organism evidence="2">
    <name type="scientific">Mytilinidion resinicola</name>
    <dbReference type="NCBI Taxonomy" id="574789"/>
    <lineage>
        <taxon>Eukaryota</taxon>
        <taxon>Fungi</taxon>
        <taxon>Dikarya</taxon>
        <taxon>Ascomycota</taxon>
        <taxon>Pezizomycotina</taxon>
        <taxon>Dothideomycetes</taxon>
        <taxon>Pleosporomycetidae</taxon>
        <taxon>Mytilinidiales</taxon>
        <taxon>Mytilinidiaceae</taxon>
        <taxon>Mytilinidion</taxon>
    </lineage>
</organism>
<protein>
    <submittedName>
        <fullName evidence="2 4">Uncharacterized protein</fullName>
    </submittedName>
</protein>
<reference evidence="2 4" key="1">
    <citation type="journal article" date="2020" name="Stud. Mycol.">
        <title>101 Dothideomycetes genomes: a test case for predicting lifestyles and emergence of pathogens.</title>
        <authorList>
            <person name="Haridas S."/>
            <person name="Albert R."/>
            <person name="Binder M."/>
            <person name="Bloem J."/>
            <person name="Labutti K."/>
            <person name="Salamov A."/>
            <person name="Andreopoulos B."/>
            <person name="Baker S."/>
            <person name="Barry K."/>
            <person name="Bills G."/>
            <person name="Bluhm B."/>
            <person name="Cannon C."/>
            <person name="Castanera R."/>
            <person name="Culley D."/>
            <person name="Daum C."/>
            <person name="Ezra D."/>
            <person name="Gonzalez J."/>
            <person name="Henrissat B."/>
            <person name="Kuo A."/>
            <person name="Liang C."/>
            <person name="Lipzen A."/>
            <person name="Lutzoni F."/>
            <person name="Magnuson J."/>
            <person name="Mondo S."/>
            <person name="Nolan M."/>
            <person name="Ohm R."/>
            <person name="Pangilinan J."/>
            <person name="Park H.-J."/>
            <person name="Ramirez L."/>
            <person name="Alfaro M."/>
            <person name="Sun H."/>
            <person name="Tritt A."/>
            <person name="Yoshinaga Y."/>
            <person name="Zwiers L.-H."/>
            <person name="Turgeon B."/>
            <person name="Goodwin S."/>
            <person name="Spatafora J."/>
            <person name="Crous P."/>
            <person name="Grigoriev I."/>
        </authorList>
    </citation>
    <scope>NUCLEOTIDE SEQUENCE</scope>
    <source>
        <strain evidence="2 4">CBS 304.34</strain>
    </source>
</reference>
<dbReference type="AlphaFoldDB" id="A0A6A6YVC4"/>
<dbReference type="Proteomes" id="UP000504636">
    <property type="component" value="Unplaced"/>
</dbReference>
<proteinExistence type="predicted"/>
<evidence type="ECO:0000256" key="1">
    <source>
        <dbReference type="SAM" id="MobiDB-lite"/>
    </source>
</evidence>
<feature type="compositionally biased region" description="Basic and acidic residues" evidence="1">
    <location>
        <begin position="1"/>
        <end position="11"/>
    </location>
</feature>
<reference evidence="4" key="3">
    <citation type="submission" date="2025-04" db="UniProtKB">
        <authorList>
            <consortium name="RefSeq"/>
        </authorList>
    </citation>
    <scope>IDENTIFICATION</scope>
    <source>
        <strain evidence="4">CBS 304.34</strain>
    </source>
</reference>
<feature type="region of interest" description="Disordered" evidence="1">
    <location>
        <begin position="1"/>
        <end position="25"/>
    </location>
</feature>
<keyword evidence="3" id="KW-1185">Reference proteome</keyword>
<reference evidence="4" key="2">
    <citation type="submission" date="2020-04" db="EMBL/GenBank/DDBJ databases">
        <authorList>
            <consortium name="NCBI Genome Project"/>
        </authorList>
    </citation>
    <scope>NUCLEOTIDE SEQUENCE</scope>
    <source>
        <strain evidence="4">CBS 304.34</strain>
    </source>
</reference>
<evidence type="ECO:0000313" key="2">
    <source>
        <dbReference type="EMBL" id="KAF2812333.1"/>
    </source>
</evidence>
<gene>
    <name evidence="2 4" type="ORF">BDZ99DRAFT_264806</name>
</gene>
<name>A0A6A6YVC4_9PEZI</name>
<evidence type="ECO:0000313" key="3">
    <source>
        <dbReference type="Proteomes" id="UP000504636"/>
    </source>
</evidence>
<dbReference type="EMBL" id="MU003697">
    <property type="protein sequence ID" value="KAF2812333.1"/>
    <property type="molecule type" value="Genomic_DNA"/>
</dbReference>
<sequence length="156" mass="17669">MVYPKEAKEEGFNASSPSPARALSEITSKPPTIRHRVASNYPTLFSLHFTTVTPTRLHIPTPKTYVSCIPCAIYAQTIPSSPTLGSAYKRISIPSPTPTRRNIGPTAYSTYMYSRRAGSWSVFLAPTWRSGDRRRLLRPVCMRKLWHRNLNYRGVK</sequence>